<evidence type="ECO:0000313" key="2">
    <source>
        <dbReference type="Proteomes" id="UP000488299"/>
    </source>
</evidence>
<comment type="caution">
    <text evidence="1">The sequence shown here is derived from an EMBL/GenBank/DDBJ whole genome shotgun (WGS) entry which is preliminary data.</text>
</comment>
<reference evidence="1 2" key="1">
    <citation type="submission" date="2019-10" db="EMBL/GenBank/DDBJ databases">
        <title>Rudanella paleaurantiibacter sp. nov., isolated from sludge.</title>
        <authorList>
            <person name="Xu S.Q."/>
        </authorList>
    </citation>
    <scope>NUCLEOTIDE SEQUENCE [LARGE SCALE GENOMIC DNA]</scope>
    <source>
        <strain evidence="1 2">HX-22-17</strain>
    </source>
</reference>
<keyword evidence="2" id="KW-1185">Reference proteome</keyword>
<organism evidence="1 2">
    <name type="scientific">Rudanella paleaurantiibacter</name>
    <dbReference type="NCBI Taxonomy" id="2614655"/>
    <lineage>
        <taxon>Bacteria</taxon>
        <taxon>Pseudomonadati</taxon>
        <taxon>Bacteroidota</taxon>
        <taxon>Cytophagia</taxon>
        <taxon>Cytophagales</taxon>
        <taxon>Cytophagaceae</taxon>
        <taxon>Rudanella</taxon>
    </lineage>
</organism>
<proteinExistence type="predicted"/>
<dbReference type="AlphaFoldDB" id="A0A7J5TYL2"/>
<protein>
    <submittedName>
        <fullName evidence="1">Uncharacterized protein</fullName>
    </submittedName>
</protein>
<gene>
    <name evidence="1" type="ORF">F5984_13770</name>
</gene>
<dbReference type="EMBL" id="WELI01000005">
    <property type="protein sequence ID" value="KAB7730236.1"/>
    <property type="molecule type" value="Genomic_DNA"/>
</dbReference>
<name>A0A7J5TYL2_9BACT</name>
<sequence>MTLQQFQRTYLITHSELMAVQIEYYNGETVWADTVTLKLKGRRLLSRQKWEFVPFALVFEKTIKFDFLDTFDNRIVSQPTLVRTESGYYLLLDPFDEGQPSERDNMVIASEFLYLLDEQGEKYQLN</sequence>
<dbReference type="Proteomes" id="UP000488299">
    <property type="component" value="Unassembled WGS sequence"/>
</dbReference>
<accession>A0A7J5TYL2</accession>
<evidence type="ECO:0000313" key="1">
    <source>
        <dbReference type="EMBL" id="KAB7730236.1"/>
    </source>
</evidence>